<dbReference type="InterPro" id="IPR005331">
    <property type="entry name" value="Sulfotransferase"/>
</dbReference>
<dbReference type="SUPFAM" id="SSF52540">
    <property type="entry name" value="P-loop containing nucleoside triphosphate hydrolases"/>
    <property type="match status" value="1"/>
</dbReference>
<dbReference type="Pfam" id="PF03567">
    <property type="entry name" value="Sulfotransfer_2"/>
    <property type="match status" value="1"/>
</dbReference>
<name>A0ABX2IKE9_9RHOB</name>
<comment type="caution">
    <text evidence="1">The sequence shown here is derived from an EMBL/GenBank/DDBJ whole genome shotgun (WGS) entry which is preliminary data.</text>
</comment>
<dbReference type="RefSeq" id="WP_174134475.1">
    <property type="nucleotide sequence ID" value="NZ_JABUFE010000001.1"/>
</dbReference>
<evidence type="ECO:0000313" key="2">
    <source>
        <dbReference type="Proteomes" id="UP000777935"/>
    </source>
</evidence>
<reference evidence="1 2" key="1">
    <citation type="submission" date="2020-06" db="EMBL/GenBank/DDBJ databases">
        <title>Sulfitobacter algicola sp. nov., isolated from green algae.</title>
        <authorList>
            <person name="Wang C."/>
        </authorList>
    </citation>
    <scope>NUCLEOTIDE SEQUENCE [LARGE SCALE GENOMIC DNA]</scope>
    <source>
        <strain evidence="1 2">1151</strain>
    </source>
</reference>
<keyword evidence="2" id="KW-1185">Reference proteome</keyword>
<gene>
    <name evidence="1" type="ORF">HRQ87_00920</name>
</gene>
<dbReference type="Gene3D" id="3.40.50.300">
    <property type="entry name" value="P-loop containing nucleotide triphosphate hydrolases"/>
    <property type="match status" value="1"/>
</dbReference>
<dbReference type="Proteomes" id="UP000777935">
    <property type="component" value="Unassembled WGS sequence"/>
</dbReference>
<proteinExistence type="predicted"/>
<protein>
    <submittedName>
        <fullName evidence="1">Nodulation protein NodH</fullName>
    </submittedName>
</protein>
<organism evidence="1 2">
    <name type="scientific">Parasulfitobacter algicola</name>
    <dbReference type="NCBI Taxonomy" id="2614809"/>
    <lineage>
        <taxon>Bacteria</taxon>
        <taxon>Pseudomonadati</taxon>
        <taxon>Pseudomonadota</taxon>
        <taxon>Alphaproteobacteria</taxon>
        <taxon>Rhodobacterales</taxon>
        <taxon>Roseobacteraceae</taxon>
        <taxon>Parasulfitobacter</taxon>
    </lineage>
</organism>
<dbReference type="InterPro" id="IPR027417">
    <property type="entry name" value="P-loop_NTPase"/>
</dbReference>
<evidence type="ECO:0000313" key="1">
    <source>
        <dbReference type="EMBL" id="NSX53356.1"/>
    </source>
</evidence>
<dbReference type="EMBL" id="JABUFE010000001">
    <property type="protein sequence ID" value="NSX53356.1"/>
    <property type="molecule type" value="Genomic_DNA"/>
</dbReference>
<accession>A0ABX2IKE9</accession>
<sequence length="479" mass="54534">MRHNFDYFIVLAGMRTGSNLLETYLNDFPNIECHGEAFNPSFVGYPKKTNLFGVSLEMREADPFALIDLIKDQDGLNGFRYFHDHDPRVFEHCLSDTACAKIVLTRNPLDSYVSHQIAKQTGQWKLTNPKFLKSVKIMFDIDSFQLHLQTVRSFHDQIKRNLQRTGQTAFYIDYDDLKDLDTINGIASFLGQADEQTTLSQKLKKQNPGGLYDKVENYDEMVTAVSTLDFFDLSRFPNYEPDRGPNVPSYIAAASAPLLYLPLPGGPGEYIRKWLADIEGANPSDLIISFNQKTLRQWKRTHLTNKSFTILRHPIERAHAVFCKHIVSVNEDSFPIVREYLRNAYKLHLPKAISSKTYSLQNHHDAFLGFLRFAKASLNGQTAIRIDPTWASQSSLLSGISKFIIPDMVLREDALQDGLTYLTSQIKTKCPQILADHTAEPYDLAQIYDAEIEAAARAAYKKDYIAFGFMDWRDSSSGL</sequence>